<protein>
    <submittedName>
        <fullName evidence="1">Uncharacterized protein</fullName>
    </submittedName>
</protein>
<gene>
    <name evidence="1" type="ORF">PN497_08735</name>
</gene>
<name>A0ABT4ZRR1_9CYAN</name>
<comment type="caution">
    <text evidence="1">The sequence shown here is derived from an EMBL/GenBank/DDBJ whole genome shotgun (WGS) entry which is preliminary data.</text>
</comment>
<organism evidence="1 2">
    <name type="scientific">Sphaerospermopsis kisseleviana CS-549</name>
    <dbReference type="NCBI Taxonomy" id="3021783"/>
    <lineage>
        <taxon>Bacteria</taxon>
        <taxon>Bacillati</taxon>
        <taxon>Cyanobacteriota</taxon>
        <taxon>Cyanophyceae</taxon>
        <taxon>Nostocales</taxon>
        <taxon>Aphanizomenonaceae</taxon>
        <taxon>Sphaerospermopsis</taxon>
        <taxon>Sphaerospermopsis kisseleviana</taxon>
    </lineage>
</organism>
<dbReference type="RefSeq" id="WP_096573075.1">
    <property type="nucleotide sequence ID" value="NZ_JAQMTI010000108.1"/>
</dbReference>
<dbReference type="Proteomes" id="UP001211711">
    <property type="component" value="Unassembled WGS sequence"/>
</dbReference>
<accession>A0ABT4ZRR1</accession>
<dbReference type="EMBL" id="JAQMTI010000108">
    <property type="protein sequence ID" value="MDB9441442.1"/>
    <property type="molecule type" value="Genomic_DNA"/>
</dbReference>
<reference evidence="1 2" key="1">
    <citation type="submission" date="2023-01" db="EMBL/GenBank/DDBJ databases">
        <title>Genomes from the Australian National Cyanobacteria Reference Collection.</title>
        <authorList>
            <person name="Willis A."/>
            <person name="Lee E.M.F."/>
        </authorList>
    </citation>
    <scope>NUCLEOTIDE SEQUENCE [LARGE SCALE GENOMIC DNA]</scope>
    <source>
        <strain evidence="1 2">CS-549</strain>
    </source>
</reference>
<sequence length="86" mass="9916">MKRTFLEEFCQAAYKYLGIGKDTTFELTDAILLCNFKPLTKSPQGITTNTTIRSDCAERSAKGNRFIIKDKHLFLSVYCNRFVRLL</sequence>
<proteinExistence type="predicted"/>
<keyword evidence="2" id="KW-1185">Reference proteome</keyword>
<evidence type="ECO:0000313" key="1">
    <source>
        <dbReference type="EMBL" id="MDB9441442.1"/>
    </source>
</evidence>
<evidence type="ECO:0000313" key="2">
    <source>
        <dbReference type="Proteomes" id="UP001211711"/>
    </source>
</evidence>